<sequence>MRTVLPRLAGTVTLTCAIVAGTAGVASAHVRVTPSTTAAGAYSQLTFRVPNERDRASTTKVRVTLPQTDPFLAVSVRPVPGWTVTTAQAPLPRPVTEEGTTITRAVRTVTWTASSGAAIGPDRFQEFSIVVGKLPGVGRTVALPTNQTYSNGEVVRWDQPTTGGKEPERPSPALTVTAAESEGTEPAREAATAGSTTGSTTDSTARWIGGGGLLAGVVGIGAGVAGRRRPREGGRS</sequence>
<feature type="compositionally biased region" description="Low complexity" evidence="1">
    <location>
        <begin position="190"/>
        <end position="205"/>
    </location>
</feature>
<dbReference type="InterPro" id="IPR038507">
    <property type="entry name" value="YcnI-like_sf"/>
</dbReference>
<evidence type="ECO:0000259" key="3">
    <source>
        <dbReference type="Pfam" id="PF07987"/>
    </source>
</evidence>
<dbReference type="RefSeq" id="WP_277191324.1">
    <property type="nucleotide sequence ID" value="NZ_JAROAV010000019.1"/>
</dbReference>
<proteinExistence type="predicted"/>
<dbReference type="InterPro" id="IPR012533">
    <property type="entry name" value="YcnI-copper_dom"/>
</dbReference>
<evidence type="ECO:0000313" key="4">
    <source>
        <dbReference type="EMBL" id="MDF8263655.1"/>
    </source>
</evidence>
<dbReference type="Gene3D" id="2.60.40.2230">
    <property type="entry name" value="Uncharacterised protein YcnI-like PF07987, DUF1775"/>
    <property type="match status" value="1"/>
</dbReference>
<gene>
    <name evidence="4" type="ORF">P4R38_05290</name>
</gene>
<evidence type="ECO:0000256" key="1">
    <source>
        <dbReference type="SAM" id="MobiDB-lite"/>
    </source>
</evidence>
<organism evidence="4 5">
    <name type="scientific">Luteipulveratus flavus</name>
    <dbReference type="NCBI Taxonomy" id="3031728"/>
    <lineage>
        <taxon>Bacteria</taxon>
        <taxon>Bacillati</taxon>
        <taxon>Actinomycetota</taxon>
        <taxon>Actinomycetes</taxon>
        <taxon>Micrococcales</taxon>
        <taxon>Dermacoccaceae</taxon>
        <taxon>Luteipulveratus</taxon>
    </lineage>
</organism>
<keyword evidence="5" id="KW-1185">Reference proteome</keyword>
<dbReference type="EMBL" id="JAROAV010000019">
    <property type="protein sequence ID" value="MDF8263655.1"/>
    <property type="molecule type" value="Genomic_DNA"/>
</dbReference>
<feature type="signal peptide" evidence="2">
    <location>
        <begin position="1"/>
        <end position="28"/>
    </location>
</feature>
<accession>A0ABT6C4E9</accession>
<keyword evidence="2" id="KW-0732">Signal</keyword>
<dbReference type="Proteomes" id="UP001528912">
    <property type="component" value="Unassembled WGS sequence"/>
</dbReference>
<feature type="domain" description="YncI copper-binding" evidence="3">
    <location>
        <begin position="29"/>
        <end position="176"/>
    </location>
</feature>
<dbReference type="Pfam" id="PF07987">
    <property type="entry name" value="DUF1775"/>
    <property type="match status" value="1"/>
</dbReference>
<evidence type="ECO:0000313" key="5">
    <source>
        <dbReference type="Proteomes" id="UP001528912"/>
    </source>
</evidence>
<dbReference type="CDD" id="cd08545">
    <property type="entry name" value="YcnI_like"/>
    <property type="match status" value="1"/>
</dbReference>
<protein>
    <submittedName>
        <fullName evidence="4">YcnI family protein</fullName>
    </submittedName>
</protein>
<comment type="caution">
    <text evidence="4">The sequence shown here is derived from an EMBL/GenBank/DDBJ whole genome shotgun (WGS) entry which is preliminary data.</text>
</comment>
<feature type="chain" id="PRO_5046665029" evidence="2">
    <location>
        <begin position="29"/>
        <end position="236"/>
    </location>
</feature>
<evidence type="ECO:0000256" key="2">
    <source>
        <dbReference type="SAM" id="SignalP"/>
    </source>
</evidence>
<reference evidence="4 5" key="1">
    <citation type="submission" date="2023-03" db="EMBL/GenBank/DDBJ databases">
        <title>YIM 133296 draft genome.</title>
        <authorList>
            <person name="Xiong L."/>
        </authorList>
    </citation>
    <scope>NUCLEOTIDE SEQUENCE [LARGE SCALE GENOMIC DNA]</scope>
    <source>
        <strain evidence="4 5">YIM 133296</strain>
    </source>
</reference>
<feature type="region of interest" description="Disordered" evidence="1">
    <location>
        <begin position="158"/>
        <end position="208"/>
    </location>
</feature>
<name>A0ABT6C4E9_9MICO</name>